<dbReference type="FunFam" id="3.90.850.10:FF:000002">
    <property type="entry name" value="2-hydroxyhepta-2,4-diene-1,7-dioate isomerase"/>
    <property type="match status" value="1"/>
</dbReference>
<dbReference type="InterPro" id="IPR011234">
    <property type="entry name" value="Fumarylacetoacetase-like_C"/>
</dbReference>
<name>A0A2T3YUA8_TRIA4</name>
<dbReference type="PANTHER" id="PTHR11820:SF112">
    <property type="entry name" value="FUMARYLACETOACETATE HYDROLASE FAMILY PROTEIN (AFU_ORTHOLOGUE AFUA_1G02370)-RELATED"/>
    <property type="match status" value="1"/>
</dbReference>
<dbReference type="Gene3D" id="3.90.850.10">
    <property type="entry name" value="Fumarylacetoacetase-like, C-terminal domain"/>
    <property type="match status" value="1"/>
</dbReference>
<feature type="domain" description="Xylanolytic transcriptional activator regulatory" evidence="5">
    <location>
        <begin position="583"/>
        <end position="667"/>
    </location>
</feature>
<dbReference type="STRING" id="1042311.A0A2T3YUA8"/>
<dbReference type="SMART" id="SM00906">
    <property type="entry name" value="Fungal_trans"/>
    <property type="match status" value="1"/>
</dbReference>
<evidence type="ECO:0000313" key="6">
    <source>
        <dbReference type="EMBL" id="PTB36127.1"/>
    </source>
</evidence>
<sequence>MAPTWTRLIRFVAEEDGHIHLGQVDSDTLDVGIAAFEGIPIFARLIEGSLYDGVVSDTTMTVKHLLPPIPTDQKSIIRCLGLNYRDHAKESNMPIPDVPVLFFKPPHALMGPWPEKIRIPRFVQDGSSDYEAELTLVISKTGKNIAEEDAFDHVLGYTCGNDVSARTEQFKSSQWSFSKGLDASAPIGPVLVSQSAIGDPHNLSIRAIYNGAVVQDSNTRYMIFSIPKIISFLSQGTTLEQGTIIMTGTPPGIGCKRDPRICLRDGDDIRVQIGKIGTLINAVYYEKHGSSYHCGGFILLSRLLPHKRCLSRHKRRGDWQSSIIPSQQTYRSRVTLHNRRGFRTMDMSTRTDGITRHSSGGVTSHAGRISPEHRLSATSSSPLEDTSGEGFERLTSSPSQWSRGTAAVSLSHLESISLSDMMHPSHDIPSSQQSPDETCAGAPKTLIESDLAVWNLLEISQQAYDELLQAYFQNMSTLSLFYKPGFLSKLSSVSSISESAALVASMFIFSSRFLQDSQKRGCSVFQRKEHVPLPTPETFHALARKYIAAALDECSEDAPSLCVLQALILSTFHQLSQDVRGLAWRSLGVCIRLAYEINLHKVDAERIANDNDDSAYDKDQWILDEERRRAWWAIWELDAFACTVRRLPTGIDAMQTETFLPVSDEAWFGGTYQPSCCLNLDPKARWKILEKCANQSWKSWYIVLNSMMRDAHLLSYSRVGHNITCSNGNAQPAASSSTAFGTTRDSLKTLEECLSSFTGALPKQLSYCNEYLGFHSKTSMETQSTLTNDCATHSLYMMTQLTRFMIYHYQMFWEGRTMQSTSPVDLSAESTNQQCQLPTYSVNIVAWNRYLESADNILRMIRNSSPYHVRYVNPLFASTIWLAAVAQIVSKVFNPEPSNAQTSQSKLEVLQHNFDSYVSFWGTSKALQHKLNTLESRLQSIRRRQSNNYGLQGMDNRNPLARNRRQDAITGESLGVNSGYQDVLLDSTVPSSTGVHVPLDPTNTFYSCGPFGLPADIVNSAWPMDLTSMKYNPSDVFNYDALDFLNYSFTG</sequence>
<dbReference type="GO" id="GO:0003677">
    <property type="term" value="F:DNA binding"/>
    <property type="evidence" value="ECO:0007669"/>
    <property type="project" value="InterPro"/>
</dbReference>
<dbReference type="CDD" id="cd12148">
    <property type="entry name" value="fungal_TF_MHR"/>
    <property type="match status" value="1"/>
</dbReference>
<dbReference type="Proteomes" id="UP000240493">
    <property type="component" value="Unassembled WGS sequence"/>
</dbReference>
<dbReference type="PANTHER" id="PTHR11820">
    <property type="entry name" value="ACYLPYRUVASE"/>
    <property type="match status" value="1"/>
</dbReference>
<evidence type="ECO:0000313" key="7">
    <source>
        <dbReference type="Proteomes" id="UP000240493"/>
    </source>
</evidence>
<dbReference type="GO" id="GO:0008270">
    <property type="term" value="F:zinc ion binding"/>
    <property type="evidence" value="ECO:0007669"/>
    <property type="project" value="InterPro"/>
</dbReference>
<keyword evidence="3" id="KW-0539">Nucleus</keyword>
<dbReference type="AlphaFoldDB" id="A0A2T3YUA8"/>
<protein>
    <recommendedName>
        <fullName evidence="5">Xylanolytic transcriptional activator regulatory domain-containing protein</fullName>
    </recommendedName>
</protein>
<evidence type="ECO:0000256" key="1">
    <source>
        <dbReference type="ARBA" id="ARBA00010211"/>
    </source>
</evidence>
<dbReference type="GO" id="GO:0006107">
    <property type="term" value="P:oxaloacetate metabolic process"/>
    <property type="evidence" value="ECO:0007669"/>
    <property type="project" value="UniProtKB-ARBA"/>
</dbReference>
<dbReference type="GO" id="GO:0050163">
    <property type="term" value="F:oxaloacetate tautomerase activity"/>
    <property type="evidence" value="ECO:0007669"/>
    <property type="project" value="UniProtKB-ARBA"/>
</dbReference>
<dbReference type="Pfam" id="PF01557">
    <property type="entry name" value="FAA_hydrolase"/>
    <property type="match status" value="1"/>
</dbReference>
<reference evidence="6 7" key="1">
    <citation type="submission" date="2016-07" db="EMBL/GenBank/DDBJ databases">
        <title>Multiple horizontal gene transfer events from other fungi enriched the ability of initially mycotrophic Trichoderma (Ascomycota) to feed on dead plant biomass.</title>
        <authorList>
            <consortium name="DOE Joint Genome Institute"/>
            <person name="Aerts A."/>
            <person name="Atanasova L."/>
            <person name="Chenthamara K."/>
            <person name="Zhang J."/>
            <person name="Grujic M."/>
            <person name="Henrissat B."/>
            <person name="Kuo A."/>
            <person name="Salamov A."/>
            <person name="Lipzen A."/>
            <person name="Labutti K."/>
            <person name="Barry K."/>
            <person name="Miao Y."/>
            <person name="Rahimi M.J."/>
            <person name="Shen Q."/>
            <person name="Grigoriev I.V."/>
            <person name="Kubicek C.P."/>
            <person name="Druzhinina I.S."/>
        </authorList>
    </citation>
    <scope>NUCLEOTIDE SEQUENCE [LARGE SCALE GENOMIC DNA]</scope>
    <source>
        <strain evidence="6 7">CBS 433.97</strain>
    </source>
</reference>
<keyword evidence="2" id="KW-0479">Metal-binding</keyword>
<feature type="compositionally biased region" description="Polar residues" evidence="4">
    <location>
        <begin position="349"/>
        <end position="362"/>
    </location>
</feature>
<gene>
    <name evidence="6" type="ORF">M441DRAFT_151581</name>
</gene>
<feature type="region of interest" description="Disordered" evidence="4">
    <location>
        <begin position="421"/>
        <end position="441"/>
    </location>
</feature>
<evidence type="ECO:0000259" key="5">
    <source>
        <dbReference type="SMART" id="SM00906"/>
    </source>
</evidence>
<keyword evidence="7" id="KW-1185">Reference proteome</keyword>
<dbReference type="InterPro" id="IPR036663">
    <property type="entry name" value="Fumarylacetoacetase_C_sf"/>
</dbReference>
<accession>A0A2T3YUA8</accession>
<evidence type="ECO:0000256" key="4">
    <source>
        <dbReference type="SAM" id="MobiDB-lite"/>
    </source>
</evidence>
<dbReference type="InterPro" id="IPR007219">
    <property type="entry name" value="XnlR_reg_dom"/>
</dbReference>
<dbReference type="Pfam" id="PF04082">
    <property type="entry name" value="Fungal_trans"/>
    <property type="match status" value="1"/>
</dbReference>
<dbReference type="EMBL" id="KZ679271">
    <property type="protein sequence ID" value="PTB36127.1"/>
    <property type="molecule type" value="Genomic_DNA"/>
</dbReference>
<evidence type="ECO:0000256" key="2">
    <source>
        <dbReference type="ARBA" id="ARBA00022723"/>
    </source>
</evidence>
<feature type="region of interest" description="Disordered" evidence="4">
    <location>
        <begin position="349"/>
        <end position="399"/>
    </location>
</feature>
<comment type="similarity">
    <text evidence="1">Belongs to the FAH family.</text>
</comment>
<evidence type="ECO:0000256" key="3">
    <source>
        <dbReference type="ARBA" id="ARBA00023242"/>
    </source>
</evidence>
<dbReference type="SUPFAM" id="SSF56529">
    <property type="entry name" value="FAH"/>
    <property type="match status" value="1"/>
</dbReference>
<dbReference type="GO" id="GO:0006351">
    <property type="term" value="P:DNA-templated transcription"/>
    <property type="evidence" value="ECO:0007669"/>
    <property type="project" value="InterPro"/>
</dbReference>
<proteinExistence type="inferred from homology"/>
<dbReference type="OrthoDB" id="3862662at2759"/>
<organism evidence="6 7">
    <name type="scientific">Trichoderma asperellum (strain ATCC 204424 / CBS 433.97 / NBRC 101777)</name>
    <dbReference type="NCBI Taxonomy" id="1042311"/>
    <lineage>
        <taxon>Eukaryota</taxon>
        <taxon>Fungi</taxon>
        <taxon>Dikarya</taxon>
        <taxon>Ascomycota</taxon>
        <taxon>Pezizomycotina</taxon>
        <taxon>Sordariomycetes</taxon>
        <taxon>Hypocreomycetidae</taxon>
        <taxon>Hypocreales</taxon>
        <taxon>Hypocreaceae</taxon>
        <taxon>Trichoderma</taxon>
    </lineage>
</organism>